<gene>
    <name evidence="2" type="ORF">SYYSPA8_28045</name>
</gene>
<proteinExistence type="predicted"/>
<dbReference type="Proteomes" id="UP001291653">
    <property type="component" value="Unassembled WGS sequence"/>
</dbReference>
<feature type="region of interest" description="Disordered" evidence="1">
    <location>
        <begin position="1"/>
        <end position="32"/>
    </location>
</feature>
<reference evidence="2 3" key="1">
    <citation type="submission" date="2022-10" db="EMBL/GenBank/DDBJ databases">
        <title>Draft genome sequence of Streptomyces sp. YSPA8.</title>
        <authorList>
            <person name="Moriuchi R."/>
            <person name="Dohra H."/>
            <person name="Yamamura H."/>
            <person name="Kodani S."/>
        </authorList>
    </citation>
    <scope>NUCLEOTIDE SEQUENCE [LARGE SCALE GENOMIC DNA]</scope>
    <source>
        <strain evidence="2 3">YSPA8</strain>
    </source>
</reference>
<feature type="compositionally biased region" description="Low complexity" evidence="1">
    <location>
        <begin position="10"/>
        <end position="26"/>
    </location>
</feature>
<accession>A0ABQ5P6W5</accession>
<dbReference type="EMBL" id="BSBI01000013">
    <property type="protein sequence ID" value="GLF98228.1"/>
    <property type="molecule type" value="Genomic_DNA"/>
</dbReference>
<evidence type="ECO:0000313" key="3">
    <source>
        <dbReference type="Proteomes" id="UP001291653"/>
    </source>
</evidence>
<keyword evidence="3" id="KW-1185">Reference proteome</keyword>
<evidence type="ECO:0000256" key="1">
    <source>
        <dbReference type="SAM" id="MobiDB-lite"/>
    </source>
</evidence>
<feature type="region of interest" description="Disordered" evidence="1">
    <location>
        <begin position="56"/>
        <end position="122"/>
    </location>
</feature>
<protein>
    <submittedName>
        <fullName evidence="2">Uncharacterized protein</fullName>
    </submittedName>
</protein>
<name>A0ABQ5P6W5_9ACTN</name>
<organism evidence="2 3">
    <name type="scientific">Streptomyces yaizuensis</name>
    <dbReference type="NCBI Taxonomy" id="2989713"/>
    <lineage>
        <taxon>Bacteria</taxon>
        <taxon>Bacillati</taxon>
        <taxon>Actinomycetota</taxon>
        <taxon>Actinomycetes</taxon>
        <taxon>Kitasatosporales</taxon>
        <taxon>Streptomycetaceae</taxon>
        <taxon>Streptomyces</taxon>
    </lineage>
</organism>
<comment type="caution">
    <text evidence="2">The sequence shown here is derived from an EMBL/GenBank/DDBJ whole genome shotgun (WGS) entry which is preliminary data.</text>
</comment>
<dbReference type="RefSeq" id="WP_323450211.1">
    <property type="nucleotide sequence ID" value="NZ_BSBI01000013.1"/>
</dbReference>
<evidence type="ECO:0000313" key="2">
    <source>
        <dbReference type="EMBL" id="GLF98228.1"/>
    </source>
</evidence>
<sequence>MEVCTSRAYPRPTTGTCLTTTGPSSPKATSSAGPFKITACSSGAPGETLLHHLLEGTLHPPVTGHRRVDDHTGPTAPLTRRNRHRFGRAGKTSGTLLQHNLRRPAVSSGHRRNPKTAPTEAP</sequence>